<reference evidence="1 2" key="1">
    <citation type="submission" date="2023-07" db="EMBL/GenBank/DDBJ databases">
        <title>Sorghum-associated microbial communities from plants grown in Nebraska, USA.</title>
        <authorList>
            <person name="Schachtman D."/>
        </authorList>
    </citation>
    <scope>NUCLEOTIDE SEQUENCE [LARGE SCALE GENOMIC DNA]</scope>
    <source>
        <strain evidence="1 2">BE313</strain>
    </source>
</reference>
<protein>
    <submittedName>
        <fullName evidence="1">GH43/DUF377 family glycosyl hydrolase</fullName>
    </submittedName>
</protein>
<dbReference type="Proteomes" id="UP001180487">
    <property type="component" value="Unassembled WGS sequence"/>
</dbReference>
<evidence type="ECO:0000313" key="2">
    <source>
        <dbReference type="Proteomes" id="UP001180487"/>
    </source>
</evidence>
<dbReference type="Gene3D" id="2.115.10.20">
    <property type="entry name" value="Glycosyl hydrolase domain, family 43"/>
    <property type="match status" value="2"/>
</dbReference>
<name>A0ABU2C4S5_9BURK</name>
<evidence type="ECO:0000313" key="1">
    <source>
        <dbReference type="EMBL" id="MDR7376294.1"/>
    </source>
</evidence>
<accession>A0ABU2C4S5</accession>
<dbReference type="InterPro" id="IPR023296">
    <property type="entry name" value="Glyco_hydro_beta-prop_sf"/>
</dbReference>
<gene>
    <name evidence="1" type="ORF">J2X19_000952</name>
</gene>
<keyword evidence="2" id="KW-1185">Reference proteome</keyword>
<dbReference type="EMBL" id="JAVDXT010000001">
    <property type="protein sequence ID" value="MDR7376294.1"/>
    <property type="molecule type" value="Genomic_DNA"/>
</dbReference>
<keyword evidence="1" id="KW-0378">Hydrolase</keyword>
<dbReference type="RefSeq" id="WP_310371144.1">
    <property type="nucleotide sequence ID" value="NZ_JAVDXT010000001.1"/>
</dbReference>
<sequence length="308" mass="34434">MRWEKMGLIYGPDGSLPWAHSHAMLPTPIQLSPDVVRVFVTCCDSLGVGRPGYVDISSKDPLKVLRVSQTPLLDVGKPGTFDENGVAACSVVRMDDGRMLMYYAGFELGTRIRYRLLTGLAISTDGGESFVRHSQTPILERTADELFFRCGPYCIQDAGLFRLWYIAGSAWAEVDGKDMPIYDVRYAESEDGLHWPSKGEVQMEITDPDEHGFGRPHVSKKADGTYQMFYSIRRRSLGAYRLGYATSVDGRHWQRMDKQLNLDVSPTGFDSEAIMYAVPFEIGGETYLFYNGNNFGSQGFAVARLETA</sequence>
<proteinExistence type="predicted"/>
<organism evidence="1 2">
    <name type="scientific">Rhodoferax ferrireducens</name>
    <dbReference type="NCBI Taxonomy" id="192843"/>
    <lineage>
        <taxon>Bacteria</taxon>
        <taxon>Pseudomonadati</taxon>
        <taxon>Pseudomonadota</taxon>
        <taxon>Betaproteobacteria</taxon>
        <taxon>Burkholderiales</taxon>
        <taxon>Comamonadaceae</taxon>
        <taxon>Rhodoferax</taxon>
    </lineage>
</organism>
<dbReference type="PANTHER" id="PTHR35279">
    <property type="match status" value="1"/>
</dbReference>
<dbReference type="GO" id="GO:0016787">
    <property type="term" value="F:hydrolase activity"/>
    <property type="evidence" value="ECO:0007669"/>
    <property type="project" value="UniProtKB-KW"/>
</dbReference>
<comment type="caution">
    <text evidence="1">The sequence shown here is derived from an EMBL/GenBank/DDBJ whole genome shotgun (WGS) entry which is preliminary data.</text>
</comment>
<dbReference type="SUPFAM" id="SSF75005">
    <property type="entry name" value="Arabinanase/levansucrase/invertase"/>
    <property type="match status" value="1"/>
</dbReference>
<dbReference type="PANTHER" id="PTHR35279:SF1">
    <property type="entry name" value="ARABINANASE_LEVANSUCRASE_INVERTASE"/>
    <property type="match status" value="1"/>
</dbReference>